<protein>
    <submittedName>
        <fullName evidence="2">Retrovirus-related Pol polyprotein from transposon TNT 1-94</fullName>
    </submittedName>
</protein>
<evidence type="ECO:0000313" key="2">
    <source>
        <dbReference type="EMBL" id="GEU77194.1"/>
    </source>
</evidence>
<dbReference type="InterPro" id="IPR013103">
    <property type="entry name" value="RVT_2"/>
</dbReference>
<gene>
    <name evidence="2" type="ORF">Tci_049172</name>
</gene>
<reference evidence="2" key="1">
    <citation type="journal article" date="2019" name="Sci. Rep.">
        <title>Draft genome of Tanacetum cinerariifolium, the natural source of mosquito coil.</title>
        <authorList>
            <person name="Yamashiro T."/>
            <person name="Shiraishi A."/>
            <person name="Satake H."/>
            <person name="Nakayama K."/>
        </authorList>
    </citation>
    <scope>NUCLEOTIDE SEQUENCE</scope>
</reference>
<dbReference type="AlphaFoldDB" id="A0A6L2MY63"/>
<name>A0A6L2MY63_TANCI</name>
<dbReference type="EMBL" id="BKCJ010007424">
    <property type="protein sequence ID" value="GEU77194.1"/>
    <property type="molecule type" value="Genomic_DNA"/>
</dbReference>
<accession>A0A6L2MY63</accession>
<feature type="domain" description="Reverse transcriptase Ty1/copia-type" evidence="1">
    <location>
        <begin position="1"/>
        <end position="67"/>
    </location>
</feature>
<organism evidence="2">
    <name type="scientific">Tanacetum cinerariifolium</name>
    <name type="common">Dalmatian daisy</name>
    <name type="synonym">Chrysanthemum cinerariifolium</name>
    <dbReference type="NCBI Taxonomy" id="118510"/>
    <lineage>
        <taxon>Eukaryota</taxon>
        <taxon>Viridiplantae</taxon>
        <taxon>Streptophyta</taxon>
        <taxon>Embryophyta</taxon>
        <taxon>Tracheophyta</taxon>
        <taxon>Spermatophyta</taxon>
        <taxon>Magnoliopsida</taxon>
        <taxon>eudicotyledons</taxon>
        <taxon>Gunneridae</taxon>
        <taxon>Pentapetalae</taxon>
        <taxon>asterids</taxon>
        <taxon>campanulids</taxon>
        <taxon>Asterales</taxon>
        <taxon>Asteraceae</taxon>
        <taxon>Asteroideae</taxon>
        <taxon>Anthemideae</taxon>
        <taxon>Anthemidinae</taxon>
        <taxon>Tanacetum</taxon>
    </lineage>
</organism>
<evidence type="ECO:0000259" key="1">
    <source>
        <dbReference type="Pfam" id="PF07727"/>
    </source>
</evidence>
<comment type="caution">
    <text evidence="2">The sequence shown here is derived from an EMBL/GenBank/DDBJ whole genome shotgun (WGS) entry which is preliminary data.</text>
</comment>
<dbReference type="CDD" id="cd09272">
    <property type="entry name" value="RNase_HI_RT_Ty1"/>
    <property type="match status" value="1"/>
</dbReference>
<dbReference type="Pfam" id="PF07727">
    <property type="entry name" value="RVT_2"/>
    <property type="match status" value="1"/>
</dbReference>
<proteinExistence type="predicted"/>
<sequence>MAEIKKLKRQLSQEFEMKDLGFAKQILGMTVIIDKMKGTLRLSQDKYIRKVLEKFNMKDAEARCQPLVGSVMKGVLRSCQVAATLLERYFKGYELFQQKIVGGTAVSWMSRSQKCAAMSTTEAEYMAIAEAGKKLNLVFHGRTKHIKIRYHYIRELVSEGMLSLKKILGEKNPADMLTKVVTTKKLKLCTTSTGLRDN</sequence>